<evidence type="ECO:0000256" key="9">
    <source>
        <dbReference type="ARBA" id="ARBA00022989"/>
    </source>
</evidence>
<evidence type="ECO:0000256" key="6">
    <source>
        <dbReference type="ARBA" id="ARBA00022679"/>
    </source>
</evidence>
<evidence type="ECO:0000256" key="5">
    <source>
        <dbReference type="ARBA" id="ARBA00022676"/>
    </source>
</evidence>
<comment type="similarity">
    <text evidence="3">Belongs to the glycosyltransferase 18 family.</text>
</comment>
<evidence type="ECO:0000256" key="8">
    <source>
        <dbReference type="ARBA" id="ARBA00022968"/>
    </source>
</evidence>
<keyword evidence="16" id="KW-1185">Reference proteome</keyword>
<evidence type="ECO:0000256" key="13">
    <source>
        <dbReference type="ARBA" id="ARBA00048243"/>
    </source>
</evidence>
<dbReference type="PANTHER" id="PTHR15075:SF2">
    <property type="entry name" value="ALPHA-1,6-MANNOSYLGLYCOPROTEIN 6-BETA-N-ACETYLGLUCOSAMINYLTRANSFERASE"/>
    <property type="match status" value="1"/>
</dbReference>
<evidence type="ECO:0000256" key="11">
    <source>
        <dbReference type="ARBA" id="ARBA00023136"/>
    </source>
</evidence>
<dbReference type="Pfam" id="PF15024">
    <property type="entry name" value="Glyco_transf_18"/>
    <property type="match status" value="2"/>
</dbReference>
<evidence type="ECO:0000256" key="10">
    <source>
        <dbReference type="ARBA" id="ARBA00023034"/>
    </source>
</evidence>
<evidence type="ECO:0000256" key="4">
    <source>
        <dbReference type="ARBA" id="ARBA00012671"/>
    </source>
</evidence>
<evidence type="ECO:0000256" key="2">
    <source>
        <dbReference type="ARBA" id="ARBA00004922"/>
    </source>
</evidence>
<dbReference type="AlphaFoldDB" id="A0AAD9N1Q1"/>
<gene>
    <name evidence="15" type="ORF">LSH36_350g04054</name>
</gene>
<keyword evidence="8" id="KW-0735">Signal-anchor</keyword>
<dbReference type="GO" id="GO:0030144">
    <property type="term" value="F:alpha-1,6-mannosylglycoprotein 6-beta-N-acetylglucosaminyltransferase activity"/>
    <property type="evidence" value="ECO:0007669"/>
    <property type="project" value="UniProtKB-EC"/>
</dbReference>
<keyword evidence="7" id="KW-0812">Transmembrane</keyword>
<evidence type="ECO:0000259" key="14">
    <source>
        <dbReference type="Pfam" id="PF15024"/>
    </source>
</evidence>
<comment type="caution">
    <text evidence="15">The sequence shown here is derived from an EMBL/GenBank/DDBJ whole genome shotgun (WGS) entry which is preliminary data.</text>
</comment>
<evidence type="ECO:0000313" key="15">
    <source>
        <dbReference type="EMBL" id="KAK2151811.1"/>
    </source>
</evidence>
<dbReference type="InterPro" id="IPR052105">
    <property type="entry name" value="MGAT5_Glycosyltransferase"/>
</dbReference>
<dbReference type="PANTHER" id="PTHR15075">
    <property type="entry name" value="ALPHA-MANNOSIDE BETA-1,6-N-ACETYLGLUCOSAMINYLTRANSFERASE"/>
    <property type="match status" value="1"/>
</dbReference>
<evidence type="ECO:0000256" key="3">
    <source>
        <dbReference type="ARBA" id="ARBA00007477"/>
    </source>
</evidence>
<evidence type="ECO:0000256" key="1">
    <source>
        <dbReference type="ARBA" id="ARBA00004323"/>
    </source>
</evidence>
<dbReference type="InterPro" id="IPR026116">
    <property type="entry name" value="GT18_cat"/>
</dbReference>
<dbReference type="GO" id="GO:0000139">
    <property type="term" value="C:Golgi membrane"/>
    <property type="evidence" value="ECO:0007669"/>
    <property type="project" value="UniProtKB-SubCell"/>
</dbReference>
<dbReference type="EC" id="2.4.1.155" evidence="4"/>
<keyword evidence="11" id="KW-0472">Membrane</keyword>
<keyword evidence="12" id="KW-0325">Glycoprotein</keyword>
<accession>A0AAD9N1Q1</accession>
<comment type="subcellular location">
    <subcellularLocation>
        <location evidence="1">Golgi apparatus membrane</location>
        <topology evidence="1">Single-pass type II membrane protein</topology>
    </subcellularLocation>
</comment>
<keyword evidence="9" id="KW-1133">Transmembrane helix</keyword>
<keyword evidence="6" id="KW-0808">Transferase</keyword>
<feature type="domain" description="Glycosyltransferase family 18 catalytic" evidence="14">
    <location>
        <begin position="82"/>
        <end position="310"/>
    </location>
</feature>
<evidence type="ECO:0000256" key="12">
    <source>
        <dbReference type="ARBA" id="ARBA00023180"/>
    </source>
</evidence>
<dbReference type="GO" id="GO:0006487">
    <property type="term" value="P:protein N-linked glycosylation"/>
    <property type="evidence" value="ECO:0007669"/>
    <property type="project" value="TreeGrafter"/>
</dbReference>
<keyword evidence="5" id="KW-0328">Glycosyltransferase</keyword>
<proteinExistence type="inferred from homology"/>
<feature type="domain" description="Glycosyltransferase family 18 catalytic" evidence="14">
    <location>
        <begin position="315"/>
        <end position="414"/>
    </location>
</feature>
<protein>
    <recommendedName>
        <fullName evidence="4">alpha-1,6-mannosyl-glycoprotein 6-beta-N-acetylglucosaminyltransferase</fullName>
        <ecNumber evidence="4">2.4.1.155</ecNumber>
    </recommendedName>
</protein>
<organism evidence="15 16">
    <name type="scientific">Paralvinella palmiformis</name>
    <dbReference type="NCBI Taxonomy" id="53620"/>
    <lineage>
        <taxon>Eukaryota</taxon>
        <taxon>Metazoa</taxon>
        <taxon>Spiralia</taxon>
        <taxon>Lophotrochozoa</taxon>
        <taxon>Annelida</taxon>
        <taxon>Polychaeta</taxon>
        <taxon>Sedentaria</taxon>
        <taxon>Canalipalpata</taxon>
        <taxon>Terebellida</taxon>
        <taxon>Terebelliformia</taxon>
        <taxon>Alvinellidae</taxon>
        <taxon>Paralvinella</taxon>
    </lineage>
</organism>
<evidence type="ECO:0000313" key="16">
    <source>
        <dbReference type="Proteomes" id="UP001208570"/>
    </source>
</evidence>
<comment type="catalytic activity">
    <reaction evidence="13">
        <text>N(4)-{beta-D-GlcNAc-(1-&gt;2)-[beta-D-GlcNAc-(1-&gt;4)]-alpha-D-Man-(1-&gt;3)-[beta-D-GlcNAc-(1-&gt;2)-alpha-D-Man-(1-&gt;6)]-beta-D-Man-(1-&gt;4)-beta-D-GlcNAc-(1-&gt;4)-beta-D-GlcNAc}-L-asparaginyl-[protein] + UDP-N-acetyl-alpha-D-glucosamine = N(4)-{beta-D-GlcNAc-(1-&gt;2)-[beta-D-GlcNAc-(1-&gt;4)]-alpha-D-Man-(1-&gt;3)-[beta-D-GlcNAc-(1-&gt;2)-[beta-D-GlcNAc-(1-&gt;6)]-alpha-D-Man-(1-&gt;6)]-beta-D-Man-(1-&gt;4)-beta-D-GlcNAc-(1-&gt;4)-beta-D-GlcNAc}-L-asparaginyl-[protein] + UDP + H(+)</text>
        <dbReference type="Rhea" id="RHEA:16921"/>
        <dbReference type="Rhea" id="RHEA-COMP:14374"/>
        <dbReference type="Rhea" id="RHEA-COMP:14377"/>
        <dbReference type="ChEBI" id="CHEBI:15378"/>
        <dbReference type="ChEBI" id="CHEBI:57705"/>
        <dbReference type="ChEBI" id="CHEBI:58223"/>
        <dbReference type="ChEBI" id="CHEBI:139507"/>
        <dbReference type="ChEBI" id="CHEBI:139510"/>
        <dbReference type="EC" id="2.4.1.155"/>
    </reaction>
</comment>
<reference evidence="15" key="1">
    <citation type="journal article" date="2023" name="Mol. Biol. Evol.">
        <title>Third-Generation Sequencing Reveals the Adaptive Role of the Epigenome in Three Deep-Sea Polychaetes.</title>
        <authorList>
            <person name="Perez M."/>
            <person name="Aroh O."/>
            <person name="Sun Y."/>
            <person name="Lan Y."/>
            <person name="Juniper S.K."/>
            <person name="Young C.R."/>
            <person name="Angers B."/>
            <person name="Qian P.Y."/>
        </authorList>
    </citation>
    <scope>NUCLEOTIDE SEQUENCE</scope>
    <source>
        <strain evidence="15">P08H-3</strain>
    </source>
</reference>
<evidence type="ECO:0000256" key="7">
    <source>
        <dbReference type="ARBA" id="ARBA00022692"/>
    </source>
</evidence>
<keyword evidence="10" id="KW-0333">Golgi apparatus</keyword>
<dbReference type="Proteomes" id="UP001208570">
    <property type="component" value="Unassembled WGS sequence"/>
</dbReference>
<sequence length="480" mass="55760">MKHLRNYNINFNANFQIVFLRSVNTNNGDTSSQNKPLLERIQSESDRIKNEISSISRKMELHYDELDDSMRRYAGMSTCNRSTLLMPTNLDRLSTPKSDPEIWEWIHNRIKQMWDRWRLARADLESRGDLRGFRKKKVLILPGFLKGTNFARRTNIRRGGPLGELLQWADLIAGLYVLGHEVILEHDTRIVSSRLLQYIKKSSDCEEDYHLIYVDRASMSALPAEIQKSYRCRLRLLDVYGTQAMFRDPIYKETHGIRGAPEAELLELKQYYTFYPQTPDNTFLGFIVTENQRSVTIQKENIAVLYGKDRRYITITSQIPYLEQYIGPPNVYTINVNNDTEVITGIKEAIHKTNYTPFIPDEFTMTGYLHRLSTLVERQDFCSRYRNTTWPPMTSLLAVETDLGQSCSTACHIKGSLDINCQLILWDADIVHPSVKGNRTYQACTLQENNRLFSCEGTSSDSRRICPCRRYKKYQVALPD</sequence>
<dbReference type="EMBL" id="JAODUP010000350">
    <property type="protein sequence ID" value="KAK2151811.1"/>
    <property type="molecule type" value="Genomic_DNA"/>
</dbReference>
<comment type="pathway">
    <text evidence="2">Protein modification; protein glycosylation.</text>
</comment>
<name>A0AAD9N1Q1_9ANNE</name>